<dbReference type="HOGENOM" id="CLU_025996_0_0_0"/>
<dbReference type="PANTHER" id="PTHR43685">
    <property type="entry name" value="GLYCOSYLTRANSFERASE"/>
    <property type="match status" value="1"/>
</dbReference>
<reference evidence="3" key="1">
    <citation type="submission" date="2014-02" db="EMBL/GenBank/DDBJ databases">
        <title>Complete genome sequence and comparative genomic analysis of the nitrogen-fixing bacterium Leptospirillum ferriphilum YSK.</title>
        <authorList>
            <person name="Guo X."/>
            <person name="Yin H."/>
            <person name="Liang Y."/>
            <person name="Hu Q."/>
            <person name="Ma L."/>
            <person name="Xiao Y."/>
            <person name="Zhang X."/>
            <person name="Qiu G."/>
            <person name="Liu X."/>
        </authorList>
    </citation>
    <scope>NUCLEOTIDE SEQUENCE [LARGE SCALE GENOMIC DNA]</scope>
    <source>
        <strain evidence="3">YSK</strain>
    </source>
</reference>
<dbReference type="Pfam" id="PF00535">
    <property type="entry name" value="Glycos_transf_2"/>
    <property type="match status" value="1"/>
</dbReference>
<dbReference type="InterPro" id="IPR029044">
    <property type="entry name" value="Nucleotide-diphossugar_trans"/>
</dbReference>
<dbReference type="SUPFAM" id="SSF53448">
    <property type="entry name" value="Nucleotide-diphospho-sugar transferases"/>
    <property type="match status" value="1"/>
</dbReference>
<protein>
    <recommendedName>
        <fullName evidence="1">Glycosyltransferase 2-like domain-containing protein</fullName>
    </recommendedName>
</protein>
<dbReference type="InterPro" id="IPR050834">
    <property type="entry name" value="Glycosyltransf_2"/>
</dbReference>
<evidence type="ECO:0000313" key="3">
    <source>
        <dbReference type="Proteomes" id="UP000027059"/>
    </source>
</evidence>
<name>A0A059XWN3_9BACT</name>
<gene>
    <name evidence="2" type="ORF">Y981_03195</name>
</gene>
<dbReference type="AlphaFoldDB" id="A0A059XWN3"/>
<dbReference type="InterPro" id="IPR001173">
    <property type="entry name" value="Glyco_trans_2-like"/>
</dbReference>
<evidence type="ECO:0000313" key="2">
    <source>
        <dbReference type="EMBL" id="AIA31535.1"/>
    </source>
</evidence>
<feature type="domain" description="Glycosyltransferase 2-like" evidence="1">
    <location>
        <begin position="2"/>
        <end position="171"/>
    </location>
</feature>
<dbReference type="PANTHER" id="PTHR43685:SF2">
    <property type="entry name" value="GLYCOSYLTRANSFERASE 2-LIKE DOMAIN-CONTAINING PROTEIN"/>
    <property type="match status" value="1"/>
</dbReference>
<dbReference type="Proteomes" id="UP000027059">
    <property type="component" value="Chromosome"/>
</dbReference>
<dbReference type="Gene3D" id="3.90.550.10">
    <property type="entry name" value="Spore Coat Polysaccharide Biosynthesis Protein SpsA, Chain A"/>
    <property type="match status" value="1"/>
</dbReference>
<accession>A0A059XWN3</accession>
<reference evidence="2 3" key="2">
    <citation type="journal article" date="2015" name="Biomed. Res. Int.">
        <title>Effects of Arsenite Resistance on the Growth and Functional Gene Expression of Leptospirillum ferriphilum and Acidithiobacillus thiooxidans in Pure Culture and Coculture.</title>
        <authorList>
            <person name="Jiang H."/>
            <person name="Liang Y."/>
            <person name="Yin H."/>
            <person name="Xiao Y."/>
            <person name="Guo X."/>
            <person name="Xu Y."/>
            <person name="Hu Q."/>
            <person name="Liu H."/>
            <person name="Liu X."/>
        </authorList>
    </citation>
    <scope>NUCLEOTIDE SEQUENCE [LARGE SCALE GENOMIC DNA]</scope>
    <source>
        <strain evidence="2 3">YSK</strain>
    </source>
</reference>
<keyword evidence="3" id="KW-1185">Reference proteome</keyword>
<proteinExistence type="predicted"/>
<dbReference type="CDD" id="cd00761">
    <property type="entry name" value="Glyco_tranf_GTA_type"/>
    <property type="match status" value="1"/>
</dbReference>
<dbReference type="KEGG" id="lfp:Y981_03195"/>
<evidence type="ECO:0000259" key="1">
    <source>
        <dbReference type="Pfam" id="PF00535"/>
    </source>
</evidence>
<organism evidence="2 3">
    <name type="scientific">Leptospirillum ferriphilum YSK</name>
    <dbReference type="NCBI Taxonomy" id="1441628"/>
    <lineage>
        <taxon>Bacteria</taxon>
        <taxon>Pseudomonadati</taxon>
        <taxon>Nitrospirota</taxon>
        <taxon>Nitrospiria</taxon>
        <taxon>Nitrospirales</taxon>
        <taxon>Nitrospiraceae</taxon>
        <taxon>Leptospirillum</taxon>
    </lineage>
</organism>
<sequence>MYREGPLISETIESILSQTFTDYEIILVDNNADPETRGFAEEFVKKHPDKIRLTKETTQGISSARNKGFQESRGRFIVFHDGDDLSHSHRLATQHSFLEKHSELAFVGSWHDLISHDNHLIKKNISETLPSFWAETEKIFNQHFQEAFLRPKTRPIKFPLFSTCFFRREAVRASGGHDERLNPRWFEENEFLLKVFDQGDAGVIPEALLSYRKHSPEGNRIMKDQMNWIRKTRHLNTFFNILKERYADRPGTEKLLNRLRSHFLRYTSQFFLQHKDGAPLGRIGLKRAIESSPADELSRKLLMKSYFPKALYPKLFWFDNWMTEPLPTEVNESFIRSLFA</sequence>
<dbReference type="EMBL" id="CP007243">
    <property type="protein sequence ID" value="AIA31535.1"/>
    <property type="molecule type" value="Genomic_DNA"/>
</dbReference>